<dbReference type="EMBL" id="CH916371">
    <property type="protein sequence ID" value="EDV92312.1"/>
    <property type="molecule type" value="Genomic_DNA"/>
</dbReference>
<dbReference type="PANTHER" id="PTHR13554">
    <property type="entry name" value="26S PROTEASOME NON-ATPASE REGULATORY SUBUNIT 5-RELATED"/>
    <property type="match status" value="1"/>
</dbReference>
<dbReference type="AlphaFoldDB" id="B4JNL9"/>
<dbReference type="FunCoup" id="B4JNL9">
    <property type="interactions" value="2253"/>
</dbReference>
<name>B4JNL9_DROGR</name>
<dbReference type="eggNOG" id="KOG4413">
    <property type="taxonomic scope" value="Eukaryota"/>
</dbReference>
<evidence type="ECO:0000256" key="2">
    <source>
        <dbReference type="ARBA" id="ARBA00014933"/>
    </source>
</evidence>
<accession>B4JNL9</accession>
<dbReference type="OrthoDB" id="10250600at2759"/>
<dbReference type="SMR" id="B4JNL9"/>
<dbReference type="OMA" id="WFNWLGE"/>
<dbReference type="KEGG" id="dgr:6566037"/>
<dbReference type="HOGENOM" id="CLU_043710_0_0_1"/>
<dbReference type="PhylomeDB" id="B4JNL9"/>
<dbReference type="GO" id="GO:0043248">
    <property type="term" value="P:proteasome assembly"/>
    <property type="evidence" value="ECO:0007669"/>
    <property type="project" value="InterPro"/>
</dbReference>
<keyword evidence="4" id="KW-1185">Reference proteome</keyword>
<sequence length="498" mass="55529">MEEESWQANVDKLSARGDRMETLTTLYTHINKQSSMSRGAIESLLRSPALYECAAVGDAAKEPMVNISIDLIRTCLEQLQLDTSDAQLPNLLSQALQHSNPALRALVLSLLLKALSRQTSGANVLTLPNNGLILHVLDELLQPESQCSTTAIQILEIMLGQWPADLSVHLKLMKMCTENEVIRCRAYELGVVLAKRNSAALDNVEFILNAALSELDNDDVLLQASVMEILVPLAEQNHCLNYMERMRIFDIISSRVERIDENPMDTLLIPSIMKFFSKVAAVQPQKIITGYPRMVASLFDLILSEDVDCLPTAMDALANLASSVHGKTLLQLHHMPTMKKIMSKYSDFIKNLSAALKIRLLNSLDVIYAQESPASAEISSILKMWYESFAGGQQVENIMEMLKTPFPDLQLAALSLLKTLCGYVWGIQAVQHTAGAIEFLLSRHADLHKDVKYLKWEIMQQLSVSSEFTAVETVRFTTYVNEGPYHVQSKVNIATEPQ</sequence>
<dbReference type="PANTHER" id="PTHR13554:SF10">
    <property type="entry name" value="26S PROTEASOME NON-ATPASE REGULATORY SUBUNIT 5"/>
    <property type="match status" value="1"/>
</dbReference>
<dbReference type="InterPro" id="IPR016024">
    <property type="entry name" value="ARM-type_fold"/>
</dbReference>
<organism evidence="4">
    <name type="scientific">Drosophila grimshawi</name>
    <name type="common">Hawaiian fruit fly</name>
    <name type="synonym">Idiomyia grimshawi</name>
    <dbReference type="NCBI Taxonomy" id="7222"/>
    <lineage>
        <taxon>Eukaryota</taxon>
        <taxon>Metazoa</taxon>
        <taxon>Ecdysozoa</taxon>
        <taxon>Arthropoda</taxon>
        <taxon>Hexapoda</taxon>
        <taxon>Insecta</taxon>
        <taxon>Pterygota</taxon>
        <taxon>Neoptera</taxon>
        <taxon>Endopterygota</taxon>
        <taxon>Diptera</taxon>
        <taxon>Brachycera</taxon>
        <taxon>Muscomorpha</taxon>
        <taxon>Ephydroidea</taxon>
        <taxon>Drosophilidae</taxon>
        <taxon>Drosophila</taxon>
        <taxon>Hawaiian Drosophila</taxon>
    </lineage>
</organism>
<evidence type="ECO:0000313" key="3">
    <source>
        <dbReference type="EMBL" id="EDV92312.1"/>
    </source>
</evidence>
<evidence type="ECO:0000256" key="1">
    <source>
        <dbReference type="ARBA" id="ARBA00006823"/>
    </source>
</evidence>
<proteinExistence type="inferred from homology"/>
<comment type="similarity">
    <text evidence="1">Belongs to the proteasome subunit S5B/HSM3 family.</text>
</comment>
<dbReference type="GO" id="GO:0005829">
    <property type="term" value="C:cytosol"/>
    <property type="evidence" value="ECO:0007669"/>
    <property type="project" value="TreeGrafter"/>
</dbReference>
<dbReference type="InParanoid" id="B4JNL9"/>
<dbReference type="SUPFAM" id="SSF48371">
    <property type="entry name" value="ARM repeat"/>
    <property type="match status" value="1"/>
</dbReference>
<dbReference type="Proteomes" id="UP000001070">
    <property type="component" value="Unassembled WGS sequence"/>
</dbReference>
<dbReference type="STRING" id="7222.B4JNL9"/>
<dbReference type="InterPro" id="IPR019538">
    <property type="entry name" value="PSMD5"/>
</dbReference>
<gene>
    <name evidence="3" type="primary">Dgri\GH24846</name>
    <name evidence="3" type="ORF">Dgri_GH24846</name>
</gene>
<protein>
    <recommendedName>
        <fullName evidence="2">26S proteasome non-ATPase regulatory subunit 5</fullName>
    </recommendedName>
</protein>
<dbReference type="Pfam" id="PF10508">
    <property type="entry name" value="Proteasom_PSMB"/>
    <property type="match status" value="1"/>
</dbReference>
<evidence type="ECO:0000313" key="4">
    <source>
        <dbReference type="Proteomes" id="UP000001070"/>
    </source>
</evidence>
<reference evidence="3 4" key="1">
    <citation type="journal article" date="2007" name="Nature">
        <title>Evolution of genes and genomes on the Drosophila phylogeny.</title>
        <authorList>
            <consortium name="Drosophila 12 Genomes Consortium"/>
            <person name="Clark A.G."/>
            <person name="Eisen M.B."/>
            <person name="Smith D.R."/>
            <person name="Bergman C.M."/>
            <person name="Oliver B."/>
            <person name="Markow T.A."/>
            <person name="Kaufman T.C."/>
            <person name="Kellis M."/>
            <person name="Gelbart W."/>
            <person name="Iyer V.N."/>
            <person name="Pollard D.A."/>
            <person name="Sackton T.B."/>
            <person name="Larracuente A.M."/>
            <person name="Singh N.D."/>
            <person name="Abad J.P."/>
            <person name="Abt D.N."/>
            <person name="Adryan B."/>
            <person name="Aguade M."/>
            <person name="Akashi H."/>
            <person name="Anderson W.W."/>
            <person name="Aquadro C.F."/>
            <person name="Ardell D.H."/>
            <person name="Arguello R."/>
            <person name="Artieri C.G."/>
            <person name="Barbash D.A."/>
            <person name="Barker D."/>
            <person name="Barsanti P."/>
            <person name="Batterham P."/>
            <person name="Batzoglou S."/>
            <person name="Begun D."/>
            <person name="Bhutkar A."/>
            <person name="Blanco E."/>
            <person name="Bosak S.A."/>
            <person name="Bradley R.K."/>
            <person name="Brand A.D."/>
            <person name="Brent M.R."/>
            <person name="Brooks A.N."/>
            <person name="Brown R.H."/>
            <person name="Butlin R.K."/>
            <person name="Caggese C."/>
            <person name="Calvi B.R."/>
            <person name="Bernardo de Carvalho A."/>
            <person name="Caspi A."/>
            <person name="Castrezana S."/>
            <person name="Celniker S.E."/>
            <person name="Chang J.L."/>
            <person name="Chapple C."/>
            <person name="Chatterji S."/>
            <person name="Chinwalla A."/>
            <person name="Civetta A."/>
            <person name="Clifton S.W."/>
            <person name="Comeron J.M."/>
            <person name="Costello J.C."/>
            <person name="Coyne J.A."/>
            <person name="Daub J."/>
            <person name="David R.G."/>
            <person name="Delcher A.L."/>
            <person name="Delehaunty K."/>
            <person name="Do C.B."/>
            <person name="Ebling H."/>
            <person name="Edwards K."/>
            <person name="Eickbush T."/>
            <person name="Evans J.D."/>
            <person name="Filipski A."/>
            <person name="Findeiss S."/>
            <person name="Freyhult E."/>
            <person name="Fulton L."/>
            <person name="Fulton R."/>
            <person name="Garcia A.C."/>
            <person name="Gardiner A."/>
            <person name="Garfield D.A."/>
            <person name="Garvin B.E."/>
            <person name="Gibson G."/>
            <person name="Gilbert D."/>
            <person name="Gnerre S."/>
            <person name="Godfrey J."/>
            <person name="Good R."/>
            <person name="Gotea V."/>
            <person name="Gravely B."/>
            <person name="Greenberg A.J."/>
            <person name="Griffiths-Jones S."/>
            <person name="Gross S."/>
            <person name="Guigo R."/>
            <person name="Gustafson E.A."/>
            <person name="Haerty W."/>
            <person name="Hahn M.W."/>
            <person name="Halligan D.L."/>
            <person name="Halpern A.L."/>
            <person name="Halter G.M."/>
            <person name="Han M.V."/>
            <person name="Heger A."/>
            <person name="Hillier L."/>
            <person name="Hinrichs A.S."/>
            <person name="Holmes I."/>
            <person name="Hoskins R.A."/>
            <person name="Hubisz M.J."/>
            <person name="Hultmark D."/>
            <person name="Huntley M.A."/>
            <person name="Jaffe D.B."/>
            <person name="Jagadeeshan S."/>
            <person name="Jeck W.R."/>
            <person name="Johnson J."/>
            <person name="Jones C.D."/>
            <person name="Jordan W.C."/>
            <person name="Karpen G.H."/>
            <person name="Kataoka E."/>
            <person name="Keightley P.D."/>
            <person name="Kheradpour P."/>
            <person name="Kirkness E.F."/>
            <person name="Koerich L.B."/>
            <person name="Kristiansen K."/>
            <person name="Kudrna D."/>
            <person name="Kulathinal R.J."/>
            <person name="Kumar S."/>
            <person name="Kwok R."/>
            <person name="Lander E."/>
            <person name="Langley C.H."/>
            <person name="Lapoint R."/>
            <person name="Lazzaro B.P."/>
            <person name="Lee S.J."/>
            <person name="Levesque L."/>
            <person name="Li R."/>
            <person name="Lin C.F."/>
            <person name="Lin M.F."/>
            <person name="Lindblad-Toh K."/>
            <person name="Llopart A."/>
            <person name="Long M."/>
            <person name="Low L."/>
            <person name="Lozovsky E."/>
            <person name="Lu J."/>
            <person name="Luo M."/>
            <person name="Machado C.A."/>
            <person name="Makalowski W."/>
            <person name="Marzo M."/>
            <person name="Matsuda M."/>
            <person name="Matzkin L."/>
            <person name="McAllister B."/>
            <person name="McBride C.S."/>
            <person name="McKernan B."/>
            <person name="McKernan K."/>
            <person name="Mendez-Lago M."/>
            <person name="Minx P."/>
            <person name="Mollenhauer M.U."/>
            <person name="Montooth K."/>
            <person name="Mount S.M."/>
            <person name="Mu X."/>
            <person name="Myers E."/>
            <person name="Negre B."/>
            <person name="Newfeld S."/>
            <person name="Nielsen R."/>
            <person name="Noor M.A."/>
            <person name="O'Grady P."/>
            <person name="Pachter L."/>
            <person name="Papaceit M."/>
            <person name="Parisi M.J."/>
            <person name="Parisi M."/>
            <person name="Parts L."/>
            <person name="Pedersen J.S."/>
            <person name="Pesole G."/>
            <person name="Phillippy A.M."/>
            <person name="Ponting C.P."/>
            <person name="Pop M."/>
            <person name="Porcelli D."/>
            <person name="Powell J.R."/>
            <person name="Prohaska S."/>
            <person name="Pruitt K."/>
            <person name="Puig M."/>
            <person name="Quesneville H."/>
            <person name="Ram K.R."/>
            <person name="Rand D."/>
            <person name="Rasmussen M.D."/>
            <person name="Reed L.K."/>
            <person name="Reenan R."/>
            <person name="Reily A."/>
            <person name="Remington K.A."/>
            <person name="Rieger T.T."/>
            <person name="Ritchie M.G."/>
            <person name="Robin C."/>
            <person name="Rogers Y.H."/>
            <person name="Rohde C."/>
            <person name="Rozas J."/>
            <person name="Rubenfield M.J."/>
            <person name="Ruiz A."/>
            <person name="Russo S."/>
            <person name="Salzberg S.L."/>
            <person name="Sanchez-Gracia A."/>
            <person name="Saranga D.J."/>
            <person name="Sato H."/>
            <person name="Schaeffer S.W."/>
            <person name="Schatz M.C."/>
            <person name="Schlenke T."/>
            <person name="Schwartz R."/>
            <person name="Segarra C."/>
            <person name="Singh R.S."/>
            <person name="Sirot L."/>
            <person name="Sirota M."/>
            <person name="Sisneros N.B."/>
            <person name="Smith C.D."/>
            <person name="Smith T.F."/>
            <person name="Spieth J."/>
            <person name="Stage D.E."/>
            <person name="Stark A."/>
            <person name="Stephan W."/>
            <person name="Strausberg R.L."/>
            <person name="Strempel S."/>
            <person name="Sturgill D."/>
            <person name="Sutton G."/>
            <person name="Sutton G.G."/>
            <person name="Tao W."/>
            <person name="Teichmann S."/>
            <person name="Tobari Y.N."/>
            <person name="Tomimura Y."/>
            <person name="Tsolas J.M."/>
            <person name="Valente V.L."/>
            <person name="Venter E."/>
            <person name="Venter J.C."/>
            <person name="Vicario S."/>
            <person name="Vieira F.G."/>
            <person name="Vilella A.J."/>
            <person name="Villasante A."/>
            <person name="Walenz B."/>
            <person name="Wang J."/>
            <person name="Wasserman M."/>
            <person name="Watts T."/>
            <person name="Wilson D."/>
            <person name="Wilson R.K."/>
            <person name="Wing R.A."/>
            <person name="Wolfner M.F."/>
            <person name="Wong A."/>
            <person name="Wong G.K."/>
            <person name="Wu C.I."/>
            <person name="Wu G."/>
            <person name="Yamamoto D."/>
            <person name="Yang H.P."/>
            <person name="Yang S.P."/>
            <person name="Yorke J.A."/>
            <person name="Yoshida K."/>
            <person name="Zdobnov E."/>
            <person name="Zhang P."/>
            <person name="Zhang Y."/>
            <person name="Zimin A.V."/>
            <person name="Baldwin J."/>
            <person name="Abdouelleil A."/>
            <person name="Abdulkadir J."/>
            <person name="Abebe A."/>
            <person name="Abera B."/>
            <person name="Abreu J."/>
            <person name="Acer S.C."/>
            <person name="Aftuck L."/>
            <person name="Alexander A."/>
            <person name="An P."/>
            <person name="Anderson E."/>
            <person name="Anderson S."/>
            <person name="Arachi H."/>
            <person name="Azer M."/>
            <person name="Bachantsang P."/>
            <person name="Barry A."/>
            <person name="Bayul T."/>
            <person name="Berlin A."/>
            <person name="Bessette D."/>
            <person name="Bloom T."/>
            <person name="Blye J."/>
            <person name="Boguslavskiy L."/>
            <person name="Bonnet C."/>
            <person name="Boukhgalter B."/>
            <person name="Bourzgui I."/>
            <person name="Brown A."/>
            <person name="Cahill P."/>
            <person name="Channer S."/>
            <person name="Cheshatsang Y."/>
            <person name="Chuda L."/>
            <person name="Citroen M."/>
            <person name="Collymore A."/>
            <person name="Cooke P."/>
            <person name="Costello M."/>
            <person name="D'Aco K."/>
            <person name="Daza R."/>
            <person name="De Haan G."/>
            <person name="DeGray S."/>
            <person name="DeMaso C."/>
            <person name="Dhargay N."/>
            <person name="Dooley K."/>
            <person name="Dooley E."/>
            <person name="Doricent M."/>
            <person name="Dorje P."/>
            <person name="Dorjee K."/>
            <person name="Dupes A."/>
            <person name="Elong R."/>
            <person name="Falk J."/>
            <person name="Farina A."/>
            <person name="Faro S."/>
            <person name="Ferguson D."/>
            <person name="Fisher S."/>
            <person name="Foley C.D."/>
            <person name="Franke A."/>
            <person name="Friedrich D."/>
            <person name="Gadbois L."/>
            <person name="Gearin G."/>
            <person name="Gearin C.R."/>
            <person name="Giannoukos G."/>
            <person name="Goode T."/>
            <person name="Graham J."/>
            <person name="Grandbois E."/>
            <person name="Grewal S."/>
            <person name="Gyaltsen K."/>
            <person name="Hafez N."/>
            <person name="Hagos B."/>
            <person name="Hall J."/>
            <person name="Henson C."/>
            <person name="Hollinger A."/>
            <person name="Honan T."/>
            <person name="Huard M.D."/>
            <person name="Hughes L."/>
            <person name="Hurhula B."/>
            <person name="Husby M.E."/>
            <person name="Kamat A."/>
            <person name="Kanga B."/>
            <person name="Kashin S."/>
            <person name="Khazanovich D."/>
            <person name="Kisner P."/>
            <person name="Lance K."/>
            <person name="Lara M."/>
            <person name="Lee W."/>
            <person name="Lennon N."/>
            <person name="Letendre F."/>
            <person name="LeVine R."/>
            <person name="Lipovsky A."/>
            <person name="Liu X."/>
            <person name="Liu J."/>
            <person name="Liu S."/>
            <person name="Lokyitsang T."/>
            <person name="Lokyitsang Y."/>
            <person name="Lubonja R."/>
            <person name="Lui A."/>
            <person name="MacDonald P."/>
            <person name="Magnisalis V."/>
            <person name="Maru K."/>
            <person name="Matthews C."/>
            <person name="McCusker W."/>
            <person name="McDonough S."/>
            <person name="Mehta T."/>
            <person name="Meldrim J."/>
            <person name="Meneus L."/>
            <person name="Mihai O."/>
            <person name="Mihalev A."/>
            <person name="Mihova T."/>
            <person name="Mittelman R."/>
            <person name="Mlenga V."/>
            <person name="Montmayeur A."/>
            <person name="Mulrain L."/>
            <person name="Navidi A."/>
            <person name="Naylor J."/>
            <person name="Negash T."/>
            <person name="Nguyen T."/>
            <person name="Nguyen N."/>
            <person name="Nicol R."/>
            <person name="Norbu C."/>
            <person name="Norbu N."/>
            <person name="Novod N."/>
            <person name="O'Neill B."/>
            <person name="Osman S."/>
            <person name="Markiewicz E."/>
            <person name="Oyono O.L."/>
            <person name="Patti C."/>
            <person name="Phunkhang P."/>
            <person name="Pierre F."/>
            <person name="Priest M."/>
            <person name="Raghuraman S."/>
            <person name="Rege F."/>
            <person name="Reyes R."/>
            <person name="Rise C."/>
            <person name="Rogov P."/>
            <person name="Ross K."/>
            <person name="Ryan E."/>
            <person name="Settipalli S."/>
            <person name="Shea T."/>
            <person name="Sherpa N."/>
            <person name="Shi L."/>
            <person name="Shih D."/>
            <person name="Sparrow T."/>
            <person name="Spaulding J."/>
            <person name="Stalker J."/>
            <person name="Stange-Thomann N."/>
            <person name="Stavropoulos S."/>
            <person name="Stone C."/>
            <person name="Strader C."/>
            <person name="Tesfaye S."/>
            <person name="Thomson T."/>
            <person name="Thoulutsang Y."/>
            <person name="Thoulutsang D."/>
            <person name="Topham K."/>
            <person name="Topping I."/>
            <person name="Tsamla T."/>
            <person name="Vassiliev H."/>
            <person name="Vo A."/>
            <person name="Wangchuk T."/>
            <person name="Wangdi T."/>
            <person name="Weiand M."/>
            <person name="Wilkinson J."/>
            <person name="Wilson A."/>
            <person name="Yadav S."/>
            <person name="Young G."/>
            <person name="Yu Q."/>
            <person name="Zembek L."/>
            <person name="Zhong D."/>
            <person name="Zimmer A."/>
            <person name="Zwirko Z."/>
            <person name="Jaffe D.B."/>
            <person name="Alvarez P."/>
            <person name="Brockman W."/>
            <person name="Butler J."/>
            <person name="Chin C."/>
            <person name="Gnerre S."/>
            <person name="Grabherr M."/>
            <person name="Kleber M."/>
            <person name="Mauceli E."/>
            <person name="MacCallum I."/>
        </authorList>
    </citation>
    <scope>NUCLEOTIDE SEQUENCE [LARGE SCALE GENOMIC DNA]</scope>
    <source>
        <strain evidence="4">Tucson 15287-2541.00</strain>
    </source>
</reference>